<evidence type="ECO:0000313" key="1">
    <source>
        <dbReference type="EMBL" id="JAD34121.1"/>
    </source>
</evidence>
<organism evidence="1">
    <name type="scientific">Arundo donax</name>
    <name type="common">Giant reed</name>
    <name type="synonym">Donax arundinaceus</name>
    <dbReference type="NCBI Taxonomy" id="35708"/>
    <lineage>
        <taxon>Eukaryota</taxon>
        <taxon>Viridiplantae</taxon>
        <taxon>Streptophyta</taxon>
        <taxon>Embryophyta</taxon>
        <taxon>Tracheophyta</taxon>
        <taxon>Spermatophyta</taxon>
        <taxon>Magnoliopsida</taxon>
        <taxon>Liliopsida</taxon>
        <taxon>Poales</taxon>
        <taxon>Poaceae</taxon>
        <taxon>PACMAD clade</taxon>
        <taxon>Arundinoideae</taxon>
        <taxon>Arundineae</taxon>
        <taxon>Arundo</taxon>
    </lineage>
</organism>
<sequence>MYRMWVHEYNTTNISLYTVALDQQI</sequence>
<dbReference type="AlphaFoldDB" id="A0A0A8Z5R9"/>
<dbReference type="EMBL" id="GBRH01263774">
    <property type="protein sequence ID" value="JAD34121.1"/>
    <property type="molecule type" value="Transcribed_RNA"/>
</dbReference>
<accession>A0A0A8Z5R9</accession>
<reference evidence="1" key="2">
    <citation type="journal article" date="2015" name="Data Brief">
        <title>Shoot transcriptome of the giant reed, Arundo donax.</title>
        <authorList>
            <person name="Barrero R.A."/>
            <person name="Guerrero F.D."/>
            <person name="Moolhuijzen P."/>
            <person name="Goolsby J.A."/>
            <person name="Tidwell J."/>
            <person name="Bellgard S.E."/>
            <person name="Bellgard M.I."/>
        </authorList>
    </citation>
    <scope>NUCLEOTIDE SEQUENCE</scope>
    <source>
        <tissue evidence="1">Shoot tissue taken approximately 20 cm above the soil surface</tissue>
    </source>
</reference>
<protein>
    <submittedName>
        <fullName evidence="1">Uncharacterized protein</fullName>
    </submittedName>
</protein>
<name>A0A0A8Z5R9_ARUDO</name>
<reference evidence="1" key="1">
    <citation type="submission" date="2014-09" db="EMBL/GenBank/DDBJ databases">
        <authorList>
            <person name="Magalhaes I.L.F."/>
            <person name="Oliveira U."/>
            <person name="Santos F.R."/>
            <person name="Vidigal T.H.D.A."/>
            <person name="Brescovit A.D."/>
            <person name="Santos A.J."/>
        </authorList>
    </citation>
    <scope>NUCLEOTIDE SEQUENCE</scope>
    <source>
        <tissue evidence="1">Shoot tissue taken approximately 20 cm above the soil surface</tissue>
    </source>
</reference>
<proteinExistence type="predicted"/>